<dbReference type="STRING" id="1356854.N007_14845"/>
<sequence>MNSIDGYLREVVKGTYLRKRERETWVKEMQSHLEDSVQNYQVIGLPNEQAYQKAITSFGTPRELRQQIVRETFMISPRWFIMATILCIFSLGVALFTNMRFDDVVVSTGNPDGWKMIPNHVVVTWLHHYFPLNPARWATLGIMCFMMIFTRKQTDRLAVLVSWIPCCVSLLPSSISLPFIKESQRVIFSAFLITQPVNIASIYEFVMLIMFGTLLYLWAHNLVVSLTPWLISMTLTTYVFVWRTVQSTLWQWTHNPIFWGQAPVDWRDAWFTLLSLLIHFIEVVSFFYICQRIDAKFIRRVKVVV</sequence>
<dbReference type="InterPro" id="IPR047928">
    <property type="entry name" value="Perm_prefix_1"/>
</dbReference>
<evidence type="ECO:0000313" key="1">
    <source>
        <dbReference type="EMBL" id="UNO49867.1"/>
    </source>
</evidence>
<dbReference type="AlphaFoldDB" id="T0BPA3"/>
<name>T0BPA3_ALIAG</name>
<accession>T0BPA3</accession>
<organism evidence="1 2">
    <name type="scientific">Alicyclobacillus acidoterrestris (strain ATCC 49025 / DSM 3922 / CIP 106132 / NCIMB 13137 / GD3B)</name>
    <dbReference type="NCBI Taxonomy" id="1356854"/>
    <lineage>
        <taxon>Bacteria</taxon>
        <taxon>Bacillati</taxon>
        <taxon>Bacillota</taxon>
        <taxon>Bacilli</taxon>
        <taxon>Bacillales</taxon>
        <taxon>Alicyclobacillaceae</taxon>
        <taxon>Alicyclobacillus</taxon>
    </lineage>
</organism>
<reference evidence="2" key="1">
    <citation type="journal article" date="2022" name="G3 (Bethesda)">
        <title>Unveiling the complete genome sequence of Alicyclobacillus acidoterrestris DSM 3922T, a taint-producing strain.</title>
        <authorList>
            <person name="Leonardo I.C."/>
            <person name="Barreto Crespo M.T."/>
            <person name="Gaspar F.B."/>
        </authorList>
    </citation>
    <scope>NUCLEOTIDE SEQUENCE [LARGE SCALE GENOMIC DNA]</scope>
    <source>
        <strain evidence="2">DSM 3922</strain>
    </source>
</reference>
<accession>A0A9E7D0J4</accession>
<evidence type="ECO:0000313" key="2">
    <source>
        <dbReference type="Proteomes" id="UP000829401"/>
    </source>
</evidence>
<keyword evidence="2" id="KW-1185">Reference proteome</keyword>
<proteinExistence type="predicted"/>
<dbReference type="EMBL" id="CP080467">
    <property type="protein sequence ID" value="UNO49867.1"/>
    <property type="molecule type" value="Genomic_DNA"/>
</dbReference>
<dbReference type="Proteomes" id="UP000829401">
    <property type="component" value="Chromosome"/>
</dbReference>
<gene>
    <name evidence="1" type="ORF">K1I37_04985</name>
</gene>
<dbReference type="RefSeq" id="WP_021298111.1">
    <property type="nucleotide sequence ID" value="NZ_AURB01000174.1"/>
</dbReference>
<protein>
    <submittedName>
        <fullName evidence="1">Permease prefix domain 1-containing protein</fullName>
    </submittedName>
</protein>
<dbReference type="KEGG" id="aaco:K1I37_04985"/>
<dbReference type="OrthoDB" id="2375387at2"/>
<dbReference type="NCBIfam" id="NF038403">
    <property type="entry name" value="perm_prefix_1"/>
    <property type="match status" value="1"/>
</dbReference>